<dbReference type="PANTHER" id="PTHR43808:SF32">
    <property type="entry name" value="ARGE_DAPE-RELATED DEACYLASE"/>
    <property type="match status" value="1"/>
</dbReference>
<dbReference type="EMBL" id="VDGG01000030">
    <property type="protein sequence ID" value="TQR11625.1"/>
    <property type="molecule type" value="Genomic_DNA"/>
</dbReference>
<evidence type="ECO:0000259" key="12">
    <source>
        <dbReference type="Pfam" id="PF07687"/>
    </source>
</evidence>
<dbReference type="Gene3D" id="3.30.70.360">
    <property type="match status" value="1"/>
</dbReference>
<evidence type="ECO:0000256" key="8">
    <source>
        <dbReference type="ARBA" id="ARBA00022801"/>
    </source>
</evidence>
<dbReference type="InterPro" id="IPR010182">
    <property type="entry name" value="ArgE/DapE"/>
</dbReference>
<evidence type="ECO:0000256" key="3">
    <source>
        <dbReference type="ARBA" id="ARBA00005130"/>
    </source>
</evidence>
<reference evidence="13 14" key="1">
    <citation type="submission" date="2019-05" db="EMBL/GenBank/DDBJ databases">
        <title>Psychrobacillus vulpis sp. nov., a new species isolated from feces of a red fox that inhabits in The Tablas de Daimiel Natural Park, Albacete, Spain.</title>
        <authorList>
            <person name="Rodriguez M."/>
            <person name="Reina J.C."/>
            <person name="Bejar V."/>
            <person name="Llamas I."/>
        </authorList>
    </citation>
    <scope>NUCLEOTIDE SEQUENCE [LARGE SCALE GENOMIC DNA]</scope>
    <source>
        <strain evidence="13 14">NHI-2</strain>
    </source>
</reference>
<keyword evidence="9" id="KW-0862">Zinc</keyword>
<evidence type="ECO:0000256" key="9">
    <source>
        <dbReference type="ARBA" id="ARBA00022833"/>
    </source>
</evidence>
<comment type="catalytic activity">
    <reaction evidence="11">
        <text>N-succinyl-(2S,6S)-2,6-diaminopimelate + H2O = (2S,6S)-2,6-diaminopimelate + succinate</text>
        <dbReference type="Rhea" id="RHEA:22608"/>
        <dbReference type="ChEBI" id="CHEBI:15377"/>
        <dbReference type="ChEBI" id="CHEBI:30031"/>
        <dbReference type="ChEBI" id="CHEBI:57609"/>
        <dbReference type="ChEBI" id="CHEBI:58087"/>
        <dbReference type="EC" id="3.5.1.18"/>
    </reaction>
</comment>
<dbReference type="PROSITE" id="PS00758">
    <property type="entry name" value="ARGE_DAPE_CPG2_1"/>
    <property type="match status" value="1"/>
</dbReference>
<dbReference type="InterPro" id="IPR036264">
    <property type="entry name" value="Bact_exopeptidase_dim_dom"/>
</dbReference>
<proteinExistence type="inferred from homology"/>
<comment type="cofactor">
    <cofactor evidence="2">
        <name>Zn(2+)</name>
        <dbReference type="ChEBI" id="CHEBI:29105"/>
    </cofactor>
</comment>
<dbReference type="NCBIfam" id="TIGR01910">
    <property type="entry name" value="DapE-ArgE"/>
    <property type="match status" value="1"/>
</dbReference>
<dbReference type="SUPFAM" id="SSF55031">
    <property type="entry name" value="Bacterial exopeptidase dimerisation domain"/>
    <property type="match status" value="1"/>
</dbReference>
<organism evidence="13 14">
    <name type="scientific">Psychrobacillus soli</name>
    <dbReference type="NCBI Taxonomy" id="1543965"/>
    <lineage>
        <taxon>Bacteria</taxon>
        <taxon>Bacillati</taxon>
        <taxon>Bacillota</taxon>
        <taxon>Bacilli</taxon>
        <taxon>Bacillales</taxon>
        <taxon>Bacillaceae</taxon>
        <taxon>Psychrobacillus</taxon>
    </lineage>
</organism>
<comment type="caution">
    <text evidence="13">The sequence shown here is derived from an EMBL/GenBank/DDBJ whole genome shotgun (WGS) entry which is preliminary data.</text>
</comment>
<dbReference type="GO" id="GO:0009089">
    <property type="term" value="P:lysine biosynthetic process via diaminopimelate"/>
    <property type="evidence" value="ECO:0007669"/>
    <property type="project" value="UniProtKB-UniPathway"/>
</dbReference>
<dbReference type="CDD" id="cd08659">
    <property type="entry name" value="M20_ArgE_DapE-like"/>
    <property type="match status" value="1"/>
</dbReference>
<evidence type="ECO:0000313" key="14">
    <source>
        <dbReference type="Proteomes" id="UP000318937"/>
    </source>
</evidence>
<evidence type="ECO:0000256" key="4">
    <source>
        <dbReference type="ARBA" id="ARBA00006247"/>
    </source>
</evidence>
<feature type="domain" description="Peptidase M20 dimerisation" evidence="12">
    <location>
        <begin position="189"/>
        <end position="302"/>
    </location>
</feature>
<dbReference type="Pfam" id="PF01546">
    <property type="entry name" value="Peptidase_M20"/>
    <property type="match status" value="1"/>
</dbReference>
<dbReference type="EC" id="3.5.1.18" evidence="5"/>
<dbReference type="SUPFAM" id="SSF53187">
    <property type="entry name" value="Zn-dependent exopeptidases"/>
    <property type="match status" value="1"/>
</dbReference>
<dbReference type="PROSITE" id="PS00759">
    <property type="entry name" value="ARGE_DAPE_CPG2_2"/>
    <property type="match status" value="1"/>
</dbReference>
<dbReference type="Proteomes" id="UP000318937">
    <property type="component" value="Unassembled WGS sequence"/>
</dbReference>
<accession>A0A544T2G8</accession>
<keyword evidence="10" id="KW-0170">Cobalt</keyword>
<protein>
    <recommendedName>
        <fullName evidence="6">Probable succinyl-diaminopimelate desuccinylase</fullName>
        <ecNumber evidence="5">3.5.1.18</ecNumber>
    </recommendedName>
</protein>
<keyword evidence="7" id="KW-0479">Metal-binding</keyword>
<evidence type="ECO:0000256" key="6">
    <source>
        <dbReference type="ARBA" id="ARBA00016853"/>
    </source>
</evidence>
<evidence type="ECO:0000256" key="11">
    <source>
        <dbReference type="ARBA" id="ARBA00051301"/>
    </source>
</evidence>
<dbReference type="InterPro" id="IPR011650">
    <property type="entry name" value="Peptidase_M20_dimer"/>
</dbReference>
<dbReference type="OrthoDB" id="9792335at2"/>
<dbReference type="InterPro" id="IPR002933">
    <property type="entry name" value="Peptidase_M20"/>
</dbReference>
<evidence type="ECO:0000313" key="13">
    <source>
        <dbReference type="EMBL" id="TQR11625.1"/>
    </source>
</evidence>
<dbReference type="InterPro" id="IPR050072">
    <property type="entry name" value="Peptidase_M20A"/>
</dbReference>
<dbReference type="Gene3D" id="3.40.630.10">
    <property type="entry name" value="Zn peptidases"/>
    <property type="match status" value="2"/>
</dbReference>
<comment type="pathway">
    <text evidence="3">Amino-acid biosynthesis; L-lysine biosynthesis via DAP pathway; LL-2,6-diaminopimelate from (S)-tetrahydrodipicolinate (succinylase route): step 3/3.</text>
</comment>
<dbReference type="PANTHER" id="PTHR43808">
    <property type="entry name" value="ACETYLORNITHINE DEACETYLASE"/>
    <property type="match status" value="1"/>
</dbReference>
<dbReference type="InterPro" id="IPR001261">
    <property type="entry name" value="ArgE/DapE_CS"/>
</dbReference>
<dbReference type="RefSeq" id="WP_142607998.1">
    <property type="nucleotide sequence ID" value="NZ_VDGG01000030.1"/>
</dbReference>
<evidence type="ECO:0000256" key="10">
    <source>
        <dbReference type="ARBA" id="ARBA00023285"/>
    </source>
</evidence>
<dbReference type="GO" id="GO:0009014">
    <property type="term" value="F:succinyl-diaminopimelate desuccinylase activity"/>
    <property type="evidence" value="ECO:0007669"/>
    <property type="project" value="UniProtKB-EC"/>
</dbReference>
<evidence type="ECO:0000256" key="5">
    <source>
        <dbReference type="ARBA" id="ARBA00011921"/>
    </source>
</evidence>
<gene>
    <name evidence="13" type="ORF">FG383_13910</name>
</gene>
<evidence type="ECO:0000256" key="2">
    <source>
        <dbReference type="ARBA" id="ARBA00001947"/>
    </source>
</evidence>
<evidence type="ECO:0000256" key="1">
    <source>
        <dbReference type="ARBA" id="ARBA00001941"/>
    </source>
</evidence>
<dbReference type="GO" id="GO:0046872">
    <property type="term" value="F:metal ion binding"/>
    <property type="evidence" value="ECO:0007669"/>
    <property type="project" value="UniProtKB-KW"/>
</dbReference>
<dbReference type="UniPathway" id="UPA00034">
    <property type="reaction ID" value="UER00021"/>
</dbReference>
<comment type="cofactor">
    <cofactor evidence="1">
        <name>Co(2+)</name>
        <dbReference type="ChEBI" id="CHEBI:48828"/>
    </cofactor>
</comment>
<keyword evidence="14" id="KW-1185">Reference proteome</keyword>
<sequence length="407" mass="45396">MNTKVENVTYLRDKEAVINLTRELVRIPSVYRENTSDGNETKVALYVAQYLKDLGIETHVEEVVPGRPNVIGVIDSGKPGKTLLFEGHTDVVTEGNRDAWEYDPFGAEIVDGRMYGRGTNDTKGNLACMITAVNSLLLDKEEFKGKIILCIPCDEEGMMLGIKHFIKQGWADGVDGAIICEPEENNVCIAQRGAMRIQVDVYGKMAHGAISWSGINPNWRMARLIVELEKLEKEEQARLGEDPYLKWPSITPTILRAPVKGDAQINVIPDHCMMTLDIRTVPNQDHDELLKKINDIINRLKEVDPDFKVDLTILDNRPSTLTQKDNPVVKAVYDAVHTVTGEEPIYNGVPGATDGTFLHMHGIPIVTIGAGDREIPHQINEYVDIEELAVTTAIFRDAALRFLNSEK</sequence>
<dbReference type="AlphaFoldDB" id="A0A544T2G8"/>
<keyword evidence="8" id="KW-0378">Hydrolase</keyword>
<name>A0A544T2G8_9BACI</name>
<dbReference type="Pfam" id="PF07687">
    <property type="entry name" value="M20_dimer"/>
    <property type="match status" value="1"/>
</dbReference>
<comment type="similarity">
    <text evidence="4">Belongs to the peptidase M20A family.</text>
</comment>
<evidence type="ECO:0000256" key="7">
    <source>
        <dbReference type="ARBA" id="ARBA00022723"/>
    </source>
</evidence>